<dbReference type="HOGENOM" id="CLU_058969_3_0_9"/>
<keyword evidence="3" id="KW-0004">4Fe-4S</keyword>
<comment type="cofactor">
    <cofactor evidence="1">
        <name>[4Fe-4S] cluster</name>
        <dbReference type="ChEBI" id="CHEBI:49883"/>
    </cofactor>
</comment>
<keyword evidence="5" id="KW-0479">Metal-binding</keyword>
<feature type="domain" description="4Fe-4S ferredoxin-type" evidence="10">
    <location>
        <begin position="67"/>
        <end position="94"/>
    </location>
</feature>
<evidence type="ECO:0000256" key="6">
    <source>
        <dbReference type="ARBA" id="ARBA00023002"/>
    </source>
</evidence>
<dbReference type="Pfam" id="PF04055">
    <property type="entry name" value="Radical_SAM"/>
    <property type="match status" value="1"/>
</dbReference>
<evidence type="ECO:0000256" key="1">
    <source>
        <dbReference type="ARBA" id="ARBA00001966"/>
    </source>
</evidence>
<keyword evidence="6" id="KW-0560">Oxidoreductase</keyword>
<dbReference type="PROSITE" id="PS51918">
    <property type="entry name" value="RADICAL_SAM"/>
    <property type="match status" value="1"/>
</dbReference>
<dbReference type="InterPro" id="IPR013785">
    <property type="entry name" value="Aldolase_TIM"/>
</dbReference>
<dbReference type="InterPro" id="IPR017896">
    <property type="entry name" value="4Fe4S_Fe-S-bd"/>
</dbReference>
<dbReference type="InterPro" id="IPR023912">
    <property type="entry name" value="YjjW_bact"/>
</dbReference>
<evidence type="ECO:0000256" key="4">
    <source>
        <dbReference type="ARBA" id="ARBA00022691"/>
    </source>
</evidence>
<dbReference type="GO" id="GO:0016491">
    <property type="term" value="F:oxidoreductase activity"/>
    <property type="evidence" value="ECO:0007669"/>
    <property type="project" value="UniProtKB-KW"/>
</dbReference>
<dbReference type="InterPro" id="IPR058240">
    <property type="entry name" value="rSAM_sf"/>
</dbReference>
<evidence type="ECO:0000259" key="10">
    <source>
        <dbReference type="PROSITE" id="PS51379"/>
    </source>
</evidence>
<dbReference type="InterPro" id="IPR012839">
    <property type="entry name" value="Organic_radical_activase"/>
</dbReference>
<dbReference type="PIRSF" id="PIRSF000371">
    <property type="entry name" value="PFL_act_enz"/>
    <property type="match status" value="1"/>
</dbReference>
<dbReference type="GO" id="GO:0051539">
    <property type="term" value="F:4 iron, 4 sulfur cluster binding"/>
    <property type="evidence" value="ECO:0007669"/>
    <property type="project" value="UniProtKB-KW"/>
</dbReference>
<dbReference type="NCBIfam" id="TIGR04041">
    <property type="entry name" value="activase_YjjW"/>
    <property type="match status" value="1"/>
</dbReference>
<reference evidence="12 13" key="1">
    <citation type="submission" date="2011-08" db="EMBL/GenBank/DDBJ databases">
        <title>The Genome Sequence of Clostridium hathewayi WAL-18680.</title>
        <authorList>
            <consortium name="The Broad Institute Genome Sequencing Platform"/>
            <person name="Earl A."/>
            <person name="Ward D."/>
            <person name="Feldgarden M."/>
            <person name="Gevers D."/>
            <person name="Finegold S.M."/>
            <person name="Summanen P.H."/>
            <person name="Molitoris D.R."/>
            <person name="Song M."/>
            <person name="Daigneault M."/>
            <person name="Allen-Vercoe E."/>
            <person name="Young S.K."/>
            <person name="Zeng Q."/>
            <person name="Gargeya S."/>
            <person name="Fitzgerald M."/>
            <person name="Haas B."/>
            <person name="Abouelleil A."/>
            <person name="Alvarado L."/>
            <person name="Arachchi H.M."/>
            <person name="Berlin A."/>
            <person name="Brown A."/>
            <person name="Chapman S.B."/>
            <person name="Chen Z."/>
            <person name="Dunbar C."/>
            <person name="Freedman E."/>
            <person name="Gearin G."/>
            <person name="Gellesch M."/>
            <person name="Goldberg J."/>
            <person name="Griggs A."/>
            <person name="Gujja S."/>
            <person name="Heiman D."/>
            <person name="Howarth C."/>
            <person name="Larson L."/>
            <person name="Lui A."/>
            <person name="MacDonald P.J.P."/>
            <person name="Montmayeur A."/>
            <person name="Murphy C."/>
            <person name="Neiman D."/>
            <person name="Pearson M."/>
            <person name="Priest M."/>
            <person name="Roberts A."/>
            <person name="Saif S."/>
            <person name="Shea T."/>
            <person name="Shenoy N."/>
            <person name="Sisk P."/>
            <person name="Stolte C."/>
            <person name="Sykes S."/>
            <person name="Wortman J."/>
            <person name="Nusbaum C."/>
            <person name="Birren B."/>
        </authorList>
    </citation>
    <scope>NUCLEOTIDE SEQUENCE [LARGE SCALE GENOMIC DNA]</scope>
    <source>
        <strain evidence="12 13">WAL-18680</strain>
    </source>
</reference>
<dbReference type="PATRIC" id="fig|742737.3.peg.2859"/>
<dbReference type="SFLD" id="SFLDF00392">
    <property type="entry name" value="YjjI_activase"/>
    <property type="match status" value="1"/>
</dbReference>
<dbReference type="SFLD" id="SFLDG01118">
    <property type="entry name" value="activating_enzymes__group_2"/>
    <property type="match status" value="1"/>
</dbReference>
<dbReference type="InterPro" id="IPR034457">
    <property type="entry name" value="Organic_radical-activating"/>
</dbReference>
<dbReference type="PANTHER" id="PTHR30352:SF13">
    <property type="entry name" value="GLYCYL-RADICAL ENZYME ACTIVATING ENZYME YJJW-RELATED"/>
    <property type="match status" value="1"/>
</dbReference>
<dbReference type="AlphaFoldDB" id="G5IH76"/>
<dbReference type="CDD" id="cd01335">
    <property type="entry name" value="Radical_SAM"/>
    <property type="match status" value="1"/>
</dbReference>
<feature type="domain" description="4Fe-4S ferredoxin-type" evidence="10">
    <location>
        <begin position="33"/>
        <end position="65"/>
    </location>
</feature>
<dbReference type="PROSITE" id="PS01087">
    <property type="entry name" value="RADICAL_ACTIVATING"/>
    <property type="match status" value="1"/>
</dbReference>
<dbReference type="GO" id="GO:0046872">
    <property type="term" value="F:metal ion binding"/>
    <property type="evidence" value="ECO:0007669"/>
    <property type="project" value="UniProtKB-KW"/>
</dbReference>
<dbReference type="PROSITE" id="PS00198">
    <property type="entry name" value="4FE4S_FER_1"/>
    <property type="match status" value="2"/>
</dbReference>
<dbReference type="InterPro" id="IPR001989">
    <property type="entry name" value="Radical_activat_CS"/>
</dbReference>
<dbReference type="Proteomes" id="UP000005384">
    <property type="component" value="Unassembled WGS sequence"/>
</dbReference>
<dbReference type="RefSeq" id="WP_006780832.1">
    <property type="nucleotide sequence ID" value="NZ_CP040506.1"/>
</dbReference>
<dbReference type="InterPro" id="IPR017900">
    <property type="entry name" value="4Fe4S_Fe_S_CS"/>
</dbReference>
<dbReference type="PROSITE" id="PS51379">
    <property type="entry name" value="4FE4S_FER_2"/>
    <property type="match status" value="2"/>
</dbReference>
<keyword evidence="8" id="KW-0411">Iron-sulfur</keyword>
<proteinExistence type="inferred from homology"/>
<evidence type="ECO:0000256" key="5">
    <source>
        <dbReference type="ARBA" id="ARBA00022723"/>
    </source>
</evidence>
<dbReference type="SUPFAM" id="SSF54862">
    <property type="entry name" value="4Fe-4S ferredoxins"/>
    <property type="match status" value="1"/>
</dbReference>
<evidence type="ECO:0008006" key="14">
    <source>
        <dbReference type="Google" id="ProtNLM"/>
    </source>
</evidence>
<evidence type="ECO:0000256" key="3">
    <source>
        <dbReference type="ARBA" id="ARBA00022485"/>
    </source>
</evidence>
<dbReference type="SUPFAM" id="SSF102114">
    <property type="entry name" value="Radical SAM enzymes"/>
    <property type="match status" value="1"/>
</dbReference>
<keyword evidence="4" id="KW-0949">S-adenosyl-L-methionine</keyword>
<protein>
    <recommendedName>
        <fullName evidence="14">YjjW family glycine radical enzyme activase</fullName>
    </recommendedName>
</protein>
<gene>
    <name evidence="12" type="ORF">HMPREF9473_02854</name>
</gene>
<dbReference type="InterPro" id="IPR007197">
    <property type="entry name" value="rSAM"/>
</dbReference>
<keyword evidence="13" id="KW-1185">Reference proteome</keyword>
<evidence type="ECO:0000313" key="12">
    <source>
        <dbReference type="EMBL" id="EHI59147.1"/>
    </source>
</evidence>
<name>G5IH76_9FIRM</name>
<sequence>MKTAPVNRIIPMSVVDGPGSRTAVFLQGCNIACAYCHNPETQKLCCGCGLCVAECPAGALSMTEKGIRWEEELCTGCDTCIHVCPHRASPKVKEMSAEAVFREIERNRPFIRGITVSGGECSLYPEFLTELFGLARETGLTCLMDSNGMVDLSEYPELLNVCDGVMLDVKSWNPDVYRKLTGGDNQVVLQNLDLLAEKGLLAEVRIVCKPDVVDAESAIQGIAERLRGKLDFRLKLIAFRPYGVKGWMQNMEPPSQEYMEELAALARTCGFCDIIIT</sequence>
<dbReference type="PANTHER" id="PTHR30352">
    <property type="entry name" value="PYRUVATE FORMATE-LYASE-ACTIVATING ENZYME"/>
    <property type="match status" value="1"/>
</dbReference>
<keyword evidence="7" id="KW-0408">Iron</keyword>
<dbReference type="SFLD" id="SFLDG01066">
    <property type="entry name" value="organic_radical-activating_enz"/>
    <property type="match status" value="1"/>
</dbReference>
<accession>G5IH76</accession>
<dbReference type="Pfam" id="PF00037">
    <property type="entry name" value="Fer4"/>
    <property type="match status" value="1"/>
</dbReference>
<dbReference type="InterPro" id="IPR040074">
    <property type="entry name" value="BssD/PflA/YjjW"/>
</dbReference>
<dbReference type="SFLD" id="SFLDS00029">
    <property type="entry name" value="Radical_SAM"/>
    <property type="match status" value="1"/>
</dbReference>
<dbReference type="EMBL" id="ADLN01000075">
    <property type="protein sequence ID" value="EHI59147.1"/>
    <property type="molecule type" value="Genomic_DNA"/>
</dbReference>
<evidence type="ECO:0000256" key="9">
    <source>
        <dbReference type="ARBA" id="ARBA00047365"/>
    </source>
</evidence>
<evidence type="ECO:0000256" key="7">
    <source>
        <dbReference type="ARBA" id="ARBA00023004"/>
    </source>
</evidence>
<organism evidence="12 13">
    <name type="scientific">Hungatella hathewayi WAL-18680</name>
    <dbReference type="NCBI Taxonomy" id="742737"/>
    <lineage>
        <taxon>Bacteria</taxon>
        <taxon>Bacillati</taxon>
        <taxon>Bacillota</taxon>
        <taxon>Clostridia</taxon>
        <taxon>Lachnospirales</taxon>
        <taxon>Lachnospiraceae</taxon>
        <taxon>Hungatella</taxon>
    </lineage>
</organism>
<evidence type="ECO:0000256" key="8">
    <source>
        <dbReference type="ARBA" id="ARBA00023014"/>
    </source>
</evidence>
<feature type="domain" description="Radical SAM core" evidence="11">
    <location>
        <begin position="15"/>
        <end position="277"/>
    </location>
</feature>
<evidence type="ECO:0000259" key="11">
    <source>
        <dbReference type="PROSITE" id="PS51918"/>
    </source>
</evidence>
<evidence type="ECO:0000256" key="2">
    <source>
        <dbReference type="ARBA" id="ARBA00009777"/>
    </source>
</evidence>
<comment type="caution">
    <text evidence="12">The sequence shown here is derived from an EMBL/GenBank/DDBJ whole genome shotgun (WGS) entry which is preliminary data.</text>
</comment>
<comment type="similarity">
    <text evidence="2">Belongs to the organic radical-activating enzymes family.</text>
</comment>
<comment type="catalytic activity">
    <reaction evidence="9">
        <text>glycyl-[protein] + reduced [flavodoxin] + S-adenosyl-L-methionine = glycin-2-yl radical-[protein] + semiquinone [flavodoxin] + 5'-deoxyadenosine + L-methionine + H(+)</text>
        <dbReference type="Rhea" id="RHEA:61976"/>
        <dbReference type="Rhea" id="RHEA-COMP:10622"/>
        <dbReference type="Rhea" id="RHEA-COMP:14480"/>
        <dbReference type="Rhea" id="RHEA-COMP:15993"/>
        <dbReference type="Rhea" id="RHEA-COMP:15994"/>
        <dbReference type="ChEBI" id="CHEBI:15378"/>
        <dbReference type="ChEBI" id="CHEBI:17319"/>
        <dbReference type="ChEBI" id="CHEBI:29947"/>
        <dbReference type="ChEBI" id="CHEBI:32722"/>
        <dbReference type="ChEBI" id="CHEBI:57618"/>
        <dbReference type="ChEBI" id="CHEBI:57844"/>
        <dbReference type="ChEBI" id="CHEBI:59789"/>
        <dbReference type="ChEBI" id="CHEBI:140311"/>
    </reaction>
</comment>
<evidence type="ECO:0000313" key="13">
    <source>
        <dbReference type="Proteomes" id="UP000005384"/>
    </source>
</evidence>
<dbReference type="Gene3D" id="3.30.70.20">
    <property type="match status" value="1"/>
</dbReference>
<dbReference type="Gene3D" id="3.20.20.70">
    <property type="entry name" value="Aldolase class I"/>
    <property type="match status" value="1"/>
</dbReference>